<reference evidence="2" key="1">
    <citation type="submission" date="2020-11" db="EMBL/GenBank/DDBJ databases">
        <authorList>
            <consortium name="DOE Joint Genome Institute"/>
            <person name="Ahrendt S."/>
            <person name="Riley R."/>
            <person name="Andreopoulos W."/>
            <person name="Labutti K."/>
            <person name="Pangilinan J."/>
            <person name="Ruiz-Duenas F.J."/>
            <person name="Barrasa J.M."/>
            <person name="Sanchez-Garcia M."/>
            <person name="Camarero S."/>
            <person name="Miyauchi S."/>
            <person name="Serrano A."/>
            <person name="Linde D."/>
            <person name="Babiker R."/>
            <person name="Drula E."/>
            <person name="Ayuso-Fernandez I."/>
            <person name="Pacheco R."/>
            <person name="Padilla G."/>
            <person name="Ferreira P."/>
            <person name="Barriuso J."/>
            <person name="Kellner H."/>
            <person name="Castanera R."/>
            <person name="Alfaro M."/>
            <person name="Ramirez L."/>
            <person name="Pisabarro A.G."/>
            <person name="Kuo A."/>
            <person name="Tritt A."/>
            <person name="Lipzen A."/>
            <person name="He G."/>
            <person name="Yan M."/>
            <person name="Ng V."/>
            <person name="Cullen D."/>
            <person name="Martin F."/>
            <person name="Rosso M.-N."/>
            <person name="Henrissat B."/>
            <person name="Hibbett D."/>
            <person name="Martinez A.T."/>
            <person name="Grigoriev I.V."/>
        </authorList>
    </citation>
    <scope>NUCLEOTIDE SEQUENCE</scope>
    <source>
        <strain evidence="2">ATCC 90797</strain>
    </source>
</reference>
<feature type="chain" id="PRO_5040298006" evidence="1">
    <location>
        <begin position="21"/>
        <end position="192"/>
    </location>
</feature>
<evidence type="ECO:0000256" key="1">
    <source>
        <dbReference type="SAM" id="SignalP"/>
    </source>
</evidence>
<dbReference type="EMBL" id="MU154645">
    <property type="protein sequence ID" value="KAF9490283.1"/>
    <property type="molecule type" value="Genomic_DNA"/>
</dbReference>
<comment type="caution">
    <text evidence="2">The sequence shown here is derived from an EMBL/GenBank/DDBJ whole genome shotgun (WGS) entry which is preliminary data.</text>
</comment>
<gene>
    <name evidence="2" type="ORF">BDN71DRAFT_200431</name>
</gene>
<accession>A0A9P6DC25</accession>
<dbReference type="Proteomes" id="UP000807025">
    <property type="component" value="Unassembled WGS sequence"/>
</dbReference>
<proteinExistence type="predicted"/>
<keyword evidence="3" id="KW-1185">Reference proteome</keyword>
<evidence type="ECO:0000313" key="2">
    <source>
        <dbReference type="EMBL" id="KAF9490283.1"/>
    </source>
</evidence>
<evidence type="ECO:0000313" key="3">
    <source>
        <dbReference type="Proteomes" id="UP000807025"/>
    </source>
</evidence>
<organism evidence="2 3">
    <name type="scientific">Pleurotus eryngii</name>
    <name type="common">Boletus of the steppes</name>
    <dbReference type="NCBI Taxonomy" id="5323"/>
    <lineage>
        <taxon>Eukaryota</taxon>
        <taxon>Fungi</taxon>
        <taxon>Dikarya</taxon>
        <taxon>Basidiomycota</taxon>
        <taxon>Agaricomycotina</taxon>
        <taxon>Agaricomycetes</taxon>
        <taxon>Agaricomycetidae</taxon>
        <taxon>Agaricales</taxon>
        <taxon>Pleurotineae</taxon>
        <taxon>Pleurotaceae</taxon>
        <taxon>Pleurotus</taxon>
    </lineage>
</organism>
<keyword evidence="1" id="KW-0732">Signal</keyword>
<name>A0A9P6DC25_PLEER</name>
<dbReference type="AlphaFoldDB" id="A0A9P6DC25"/>
<protein>
    <submittedName>
        <fullName evidence="2">Uncharacterized protein</fullName>
    </submittedName>
</protein>
<sequence length="192" mass="21538">MARSLWLQLLALGFVTGSQASSLVKRQFQTDAVCDTSFSWAQNHLQQSPCLVAAYLNGACGTNTYLVRKLTDNNRYDPPLGANATPCSCSWASYNLLSACTACQGRPQSIPTWSGWILGCNDFLEDEMIAIFLKTLLWRLGQPFLPGRQLIHMNGRIHNSMSTWRGRWPKKEISYQNPPMANRRQWAPLLGA</sequence>
<dbReference type="OrthoDB" id="2796893at2759"/>
<feature type="signal peptide" evidence="1">
    <location>
        <begin position="1"/>
        <end position="20"/>
    </location>
</feature>